<dbReference type="RefSeq" id="WP_248577227.1">
    <property type="nucleotide sequence ID" value="NZ_CP096255.1"/>
</dbReference>
<dbReference type="AlphaFoldDB" id="A0A8U0FVN3"/>
<dbReference type="InterPro" id="IPR029058">
    <property type="entry name" value="AB_hydrolase_fold"/>
</dbReference>
<dbReference type="SUPFAM" id="SSF53474">
    <property type="entry name" value="alpha/beta-Hydrolases"/>
    <property type="match status" value="1"/>
</dbReference>
<reference evidence="2" key="2">
    <citation type="submission" date="2022-04" db="EMBL/GenBank/DDBJ databases">
        <authorList>
            <person name="Bromfield E.S.P."/>
            <person name="Cloutier S."/>
        </authorList>
    </citation>
    <scope>NUCLEOTIDE SEQUENCE</scope>
    <source>
        <strain evidence="2">1S5</strain>
    </source>
</reference>
<dbReference type="InterPro" id="IPR001375">
    <property type="entry name" value="Peptidase_S9_cat"/>
</dbReference>
<sequence length="112" mass="12746">MWWNEQWMGWPVGIEYSQSSAIDNAHRLEGKLLLIVGEMDRNVDPSATFQLADRLIKAGKYFDMLYVPGASWSSRPLCAAQALAFLRPQHSRASTAELERQLNRAAEEQVRP</sequence>
<accession>A0A8U0FVN3</accession>
<proteinExistence type="predicted"/>
<dbReference type="Pfam" id="PF00326">
    <property type="entry name" value="Peptidase_S9"/>
    <property type="match status" value="1"/>
</dbReference>
<protein>
    <submittedName>
        <fullName evidence="2">S9 family peptidase</fullName>
    </submittedName>
</protein>
<dbReference type="Gene3D" id="3.40.50.1820">
    <property type="entry name" value="alpha/beta hydrolase"/>
    <property type="match status" value="1"/>
</dbReference>
<dbReference type="PANTHER" id="PTHR11731:SF118">
    <property type="entry name" value="BLR1971 PROTEIN"/>
    <property type="match status" value="1"/>
</dbReference>
<evidence type="ECO:0000313" key="2">
    <source>
        <dbReference type="EMBL" id="UPT91656.1"/>
    </source>
</evidence>
<dbReference type="GO" id="GO:0008236">
    <property type="term" value="F:serine-type peptidase activity"/>
    <property type="evidence" value="ECO:0007669"/>
    <property type="project" value="InterPro"/>
</dbReference>
<organism evidence="2 3">
    <name type="scientific">Bradyrhizobium barranii subsp. apii</name>
    <dbReference type="NCBI Taxonomy" id="2819348"/>
    <lineage>
        <taxon>Bacteria</taxon>
        <taxon>Pseudomonadati</taxon>
        <taxon>Pseudomonadota</taxon>
        <taxon>Alphaproteobacteria</taxon>
        <taxon>Hyphomicrobiales</taxon>
        <taxon>Nitrobacteraceae</taxon>
        <taxon>Bradyrhizobium</taxon>
        <taxon>Bradyrhizobium barranii</taxon>
    </lineage>
</organism>
<dbReference type="GO" id="GO:0006508">
    <property type="term" value="P:proteolysis"/>
    <property type="evidence" value="ECO:0007669"/>
    <property type="project" value="InterPro"/>
</dbReference>
<dbReference type="PANTHER" id="PTHR11731">
    <property type="entry name" value="PROTEASE FAMILY S9B,C DIPEPTIDYL-PEPTIDASE IV-RELATED"/>
    <property type="match status" value="1"/>
</dbReference>
<gene>
    <name evidence="2" type="ORF">HAP41_0000008070</name>
</gene>
<feature type="domain" description="Peptidase S9 prolyl oligopeptidase catalytic" evidence="1">
    <location>
        <begin position="2"/>
        <end position="71"/>
    </location>
</feature>
<evidence type="ECO:0000313" key="3">
    <source>
        <dbReference type="Proteomes" id="UP000551709"/>
    </source>
</evidence>
<dbReference type="InterPro" id="IPR050278">
    <property type="entry name" value="Serine_Prot_S9B/DPPIV"/>
</dbReference>
<dbReference type="Proteomes" id="UP000551709">
    <property type="component" value="Chromosome"/>
</dbReference>
<name>A0A8U0FVN3_9BRAD</name>
<reference evidence="2" key="1">
    <citation type="journal article" date="2017" name="Syst. Appl. Microbiol.">
        <title>Soybeans inoculated with root zone soils of Canadian native legumes harbour diverse and novel Bradyrhizobium spp. that possess agricultural potential.</title>
        <authorList>
            <person name="Bromfield E.S.P."/>
            <person name="Cloutier S."/>
            <person name="Tambong J.T."/>
            <person name="Tran Thi T.V."/>
        </authorList>
    </citation>
    <scope>NUCLEOTIDE SEQUENCE</scope>
    <source>
        <strain evidence="2">1S5</strain>
    </source>
</reference>
<dbReference type="EMBL" id="CP096255">
    <property type="protein sequence ID" value="UPT91656.1"/>
    <property type="molecule type" value="Genomic_DNA"/>
</dbReference>
<evidence type="ECO:0000259" key="1">
    <source>
        <dbReference type="Pfam" id="PF00326"/>
    </source>
</evidence>